<keyword evidence="2" id="KW-0808">Transferase</keyword>
<dbReference type="InterPro" id="IPR036282">
    <property type="entry name" value="Glutathione-S-Trfase_C_sf"/>
</dbReference>
<evidence type="ECO:0000256" key="1">
    <source>
        <dbReference type="ARBA" id="ARBA00012452"/>
    </source>
</evidence>
<dbReference type="PANTHER" id="PTHR11571">
    <property type="entry name" value="GLUTATHIONE S-TRANSFERASE"/>
    <property type="match status" value="1"/>
</dbReference>
<dbReference type="AlphaFoldDB" id="A0A6P5AEN9"/>
<comment type="catalytic activity">
    <reaction evidence="3">
        <text>RX + glutathione = an S-substituted glutathione + a halide anion + H(+)</text>
        <dbReference type="Rhea" id="RHEA:16437"/>
        <dbReference type="ChEBI" id="CHEBI:15378"/>
        <dbReference type="ChEBI" id="CHEBI:16042"/>
        <dbReference type="ChEBI" id="CHEBI:17792"/>
        <dbReference type="ChEBI" id="CHEBI:57925"/>
        <dbReference type="ChEBI" id="CHEBI:90779"/>
        <dbReference type="EC" id="2.5.1.18"/>
    </reaction>
</comment>
<proteinExistence type="predicted"/>
<dbReference type="CDD" id="cd03192">
    <property type="entry name" value="GST_C_Sigma_like"/>
    <property type="match status" value="1"/>
</dbReference>
<evidence type="ECO:0000256" key="3">
    <source>
        <dbReference type="ARBA" id="ARBA00047960"/>
    </source>
</evidence>
<dbReference type="Pfam" id="PF02798">
    <property type="entry name" value="GST_N"/>
    <property type="match status" value="1"/>
</dbReference>
<dbReference type="InterPro" id="IPR004045">
    <property type="entry name" value="Glutathione_S-Trfase_N"/>
</dbReference>
<organism evidence="6 7">
    <name type="scientific">Branchiostoma belcheri</name>
    <name type="common">Amphioxus</name>
    <dbReference type="NCBI Taxonomy" id="7741"/>
    <lineage>
        <taxon>Eukaryota</taxon>
        <taxon>Metazoa</taxon>
        <taxon>Chordata</taxon>
        <taxon>Cephalochordata</taxon>
        <taxon>Leptocardii</taxon>
        <taxon>Amphioxiformes</taxon>
        <taxon>Branchiostomatidae</taxon>
        <taxon>Branchiostoma</taxon>
    </lineage>
</organism>
<dbReference type="InterPro" id="IPR040079">
    <property type="entry name" value="Glutathione_S-Trfase"/>
</dbReference>
<dbReference type="Proteomes" id="UP000515135">
    <property type="component" value="Unplaced"/>
</dbReference>
<name>A0A6P5AEN9_BRABE</name>
<dbReference type="SFLD" id="SFLDG01205">
    <property type="entry name" value="AMPS.1"/>
    <property type="match status" value="1"/>
</dbReference>
<dbReference type="InterPro" id="IPR036249">
    <property type="entry name" value="Thioredoxin-like_sf"/>
</dbReference>
<dbReference type="Pfam" id="PF14497">
    <property type="entry name" value="GST_C_3"/>
    <property type="match status" value="1"/>
</dbReference>
<dbReference type="SUPFAM" id="SSF47616">
    <property type="entry name" value="GST C-terminal domain-like"/>
    <property type="match status" value="1"/>
</dbReference>
<protein>
    <recommendedName>
        <fullName evidence="1">glutathione transferase</fullName>
        <ecNumber evidence="1">2.5.1.18</ecNumber>
    </recommendedName>
</protein>
<feature type="domain" description="GST N-terminal" evidence="4">
    <location>
        <begin position="3"/>
        <end position="82"/>
    </location>
</feature>
<dbReference type="OrthoDB" id="414243at2759"/>
<evidence type="ECO:0000259" key="5">
    <source>
        <dbReference type="PROSITE" id="PS50405"/>
    </source>
</evidence>
<dbReference type="SFLD" id="SFLDS00019">
    <property type="entry name" value="Glutathione_Transferase_(cytos"/>
    <property type="match status" value="1"/>
</dbReference>
<dbReference type="RefSeq" id="XP_019644789.1">
    <property type="nucleotide sequence ID" value="XM_019789230.1"/>
</dbReference>
<feature type="domain" description="GST C-terminal" evidence="5">
    <location>
        <begin position="84"/>
        <end position="204"/>
    </location>
</feature>
<dbReference type="Gene3D" id="1.20.1050.10">
    <property type="match status" value="1"/>
</dbReference>
<dbReference type="FunFam" id="1.20.1050.10:FF:000030">
    <property type="entry name" value="Glutathione S-transferase S1"/>
    <property type="match status" value="1"/>
</dbReference>
<dbReference type="PROSITE" id="PS50404">
    <property type="entry name" value="GST_NTER"/>
    <property type="match status" value="1"/>
</dbReference>
<dbReference type="PANTHER" id="PTHR11571:SF224">
    <property type="entry name" value="HEMATOPOIETIC PROSTAGLANDIN D SYNTHASE"/>
    <property type="match status" value="1"/>
</dbReference>
<dbReference type="InterPro" id="IPR050213">
    <property type="entry name" value="GST_superfamily"/>
</dbReference>
<evidence type="ECO:0000259" key="4">
    <source>
        <dbReference type="PROSITE" id="PS50404"/>
    </source>
</evidence>
<keyword evidence="6" id="KW-1185">Reference proteome</keyword>
<dbReference type="CDD" id="cd03039">
    <property type="entry name" value="GST_N_Sigma_like"/>
    <property type="match status" value="1"/>
</dbReference>
<dbReference type="GeneID" id="109485540"/>
<dbReference type="EC" id="2.5.1.18" evidence="1"/>
<dbReference type="SUPFAM" id="SSF52833">
    <property type="entry name" value="Thioredoxin-like"/>
    <property type="match status" value="1"/>
</dbReference>
<dbReference type="InterPro" id="IPR010987">
    <property type="entry name" value="Glutathione-S-Trfase_C-like"/>
</dbReference>
<sequence>MAPKYRLVYFNVRGRAELTRLLFAAADLEYQDQRFEFGSDQWKELKPNTPMGQAPLLYVDDVALCQSMTIARYVARTTGLAGRTPIEEATADMIVDGLDDMQRKLVAMFNEKGDEKKAELQKEFVGSFLPQFLGNYEKLAGAEGFFVGDSLTWADIAFFNLMGWVTPMDPAVLGGFPNLSKVMDNVQSQRGIARWLKERPQTKM</sequence>
<dbReference type="GO" id="GO:0006749">
    <property type="term" value="P:glutathione metabolic process"/>
    <property type="evidence" value="ECO:0007669"/>
    <property type="project" value="TreeGrafter"/>
</dbReference>
<gene>
    <name evidence="7" type="primary">LOC109485540</name>
</gene>
<dbReference type="PROSITE" id="PS50405">
    <property type="entry name" value="GST_CTER"/>
    <property type="match status" value="1"/>
</dbReference>
<evidence type="ECO:0000313" key="6">
    <source>
        <dbReference type="Proteomes" id="UP000515135"/>
    </source>
</evidence>
<dbReference type="SFLD" id="SFLDG00363">
    <property type="entry name" value="AMPS_(cytGST):_Alpha-__Mu-__Pi"/>
    <property type="match status" value="1"/>
</dbReference>
<accession>A0A6P5AEN9</accession>
<dbReference type="KEGG" id="bbel:109485540"/>
<dbReference type="FunFam" id="3.40.30.10:FF:000035">
    <property type="entry name" value="hematopoietic prostaglandin D synthase"/>
    <property type="match status" value="1"/>
</dbReference>
<dbReference type="InterPro" id="IPR004046">
    <property type="entry name" value="GST_C"/>
</dbReference>
<dbReference type="GO" id="GO:0004364">
    <property type="term" value="F:glutathione transferase activity"/>
    <property type="evidence" value="ECO:0007669"/>
    <property type="project" value="UniProtKB-EC"/>
</dbReference>
<evidence type="ECO:0000313" key="7">
    <source>
        <dbReference type="RefSeq" id="XP_019644789.1"/>
    </source>
</evidence>
<dbReference type="Gene3D" id="3.40.30.10">
    <property type="entry name" value="Glutaredoxin"/>
    <property type="match status" value="1"/>
</dbReference>
<evidence type="ECO:0000256" key="2">
    <source>
        <dbReference type="ARBA" id="ARBA00022679"/>
    </source>
</evidence>
<reference evidence="7" key="1">
    <citation type="submission" date="2025-08" db="UniProtKB">
        <authorList>
            <consortium name="RefSeq"/>
        </authorList>
    </citation>
    <scope>IDENTIFICATION</scope>
    <source>
        <tissue evidence="7">Gonad</tissue>
    </source>
</reference>